<feature type="transmembrane region" description="Helical" evidence="2">
    <location>
        <begin position="533"/>
        <end position="551"/>
    </location>
</feature>
<feature type="transmembrane region" description="Helical" evidence="2">
    <location>
        <begin position="622"/>
        <end position="645"/>
    </location>
</feature>
<sequence>MSEATHRDIKLFLISFTLLFLEVMCIRWLSTEIRIFAYFQNFVLIGCFLGFGIGCSLPRLKIPITLTILLFALFAIFTGYLQLFEKGSQVLGLFHDYHIVQTAAKEIPFLESSRHFVIIGFLFLLIVFMFMAVGIVLGRYISDHPRPLWAYSVNVFGSLLGIWAYTLLCYLDTTPFIWFIISLVLLLYFAWEDRSRFGLAILGALIALLFIWQTLPAEQKVWWSPYQKLTLSPVYLDLDDQGNILPTSGQQPRRVLYGYNLTANQTHIQFLENLTVYPQFYGQYHRYNLAFQLVQPLDNILILGAGCGNDVAAALTSGAKHIDAVEIDPLIVEIGRKYHPNKPYQPNPRVNVVVDDARSFLKKTTRSYDLICFSLLDAHTMSSGFTNIRLDDYVYTIQAFQEARRLLKPHGLVVMRFWTEQSFIAQRLFNNLAAAFEEPPYAFWMNSMFYIAGNPDWQHTIVAKAEPGLAPIFSGKQRAVSFMNEAGITPSTTDDWPYLYLRKRQIPMSYVLIILVLMLTTFLIVRTVVPGKLVFNTHFFFLGAAFLLIEVQNISRISLLFGSTWIVNSVIISIILIMILFANAAVARFKFKSTPALYILLGILILIAYFLPLGMLLKLPSIIRGALAGIVLCLPLFAAGIIFAVSFRQCRNLNIALGSNMIGTVLGGVCSCLSFIVGVSALSIVGLLFYGITYLTRDRLC</sequence>
<feature type="transmembrane region" description="Helical" evidence="2">
    <location>
        <begin position="174"/>
        <end position="190"/>
    </location>
</feature>
<evidence type="ECO:0000313" key="4">
    <source>
        <dbReference type="Proteomes" id="UP001594351"/>
    </source>
</evidence>
<feature type="transmembrane region" description="Helical" evidence="2">
    <location>
        <begin position="596"/>
        <end position="616"/>
    </location>
</feature>
<evidence type="ECO:0000256" key="1">
    <source>
        <dbReference type="ARBA" id="ARBA00023115"/>
    </source>
</evidence>
<dbReference type="EMBL" id="JBHPBY010000162">
    <property type="protein sequence ID" value="MFC1851187.1"/>
    <property type="molecule type" value="Genomic_DNA"/>
</dbReference>
<keyword evidence="2" id="KW-0812">Transmembrane</keyword>
<feature type="transmembrane region" description="Helical" evidence="2">
    <location>
        <begin position="35"/>
        <end position="57"/>
    </location>
</feature>
<keyword evidence="4" id="KW-1185">Reference proteome</keyword>
<keyword evidence="2" id="KW-0472">Membrane</keyword>
<dbReference type="SUPFAM" id="SSF53335">
    <property type="entry name" value="S-adenosyl-L-methionine-dependent methyltransferases"/>
    <property type="match status" value="1"/>
</dbReference>
<dbReference type="Gene3D" id="3.40.50.150">
    <property type="entry name" value="Vaccinia Virus protein VP39"/>
    <property type="match status" value="1"/>
</dbReference>
<feature type="transmembrane region" description="Helical" evidence="2">
    <location>
        <begin position="12"/>
        <end position="29"/>
    </location>
</feature>
<organism evidence="3 4">
    <name type="scientific">candidate division CSSED10-310 bacterium</name>
    <dbReference type="NCBI Taxonomy" id="2855610"/>
    <lineage>
        <taxon>Bacteria</taxon>
        <taxon>Bacteria division CSSED10-310</taxon>
    </lineage>
</organism>
<evidence type="ECO:0000256" key="2">
    <source>
        <dbReference type="SAM" id="Phobius"/>
    </source>
</evidence>
<dbReference type="Pfam" id="PF01564">
    <property type="entry name" value="Spermine_synth"/>
    <property type="match status" value="1"/>
</dbReference>
<accession>A0ABV6YYD5</accession>
<dbReference type="Proteomes" id="UP001594351">
    <property type="component" value="Unassembled WGS sequence"/>
</dbReference>
<reference evidence="3 4" key="1">
    <citation type="submission" date="2024-09" db="EMBL/GenBank/DDBJ databases">
        <title>Laminarin stimulates single cell rates of sulfate reduction while oxygen inhibits transcriptomic activity in coastal marine sediment.</title>
        <authorList>
            <person name="Lindsay M."/>
            <person name="Orcutt B."/>
            <person name="Emerson D."/>
            <person name="Stepanauskas R."/>
            <person name="D'Angelo T."/>
        </authorList>
    </citation>
    <scope>NUCLEOTIDE SEQUENCE [LARGE SCALE GENOMIC DNA]</scope>
    <source>
        <strain evidence="3">SAG AM-311-K15</strain>
    </source>
</reference>
<proteinExistence type="predicted"/>
<feature type="transmembrane region" description="Helical" evidence="2">
    <location>
        <begin position="665"/>
        <end position="692"/>
    </location>
</feature>
<keyword evidence="1" id="KW-0620">Polyamine biosynthesis</keyword>
<keyword evidence="2" id="KW-1133">Transmembrane helix</keyword>
<dbReference type="CDD" id="cd02440">
    <property type="entry name" value="AdoMet_MTases"/>
    <property type="match status" value="1"/>
</dbReference>
<gene>
    <name evidence="3" type="ORF">ACFL27_13410</name>
</gene>
<feature type="transmembrane region" description="Helical" evidence="2">
    <location>
        <begin position="116"/>
        <end position="141"/>
    </location>
</feature>
<feature type="transmembrane region" description="Helical" evidence="2">
    <location>
        <begin position="64"/>
        <end position="83"/>
    </location>
</feature>
<feature type="transmembrane region" description="Helical" evidence="2">
    <location>
        <begin position="557"/>
        <end position="584"/>
    </location>
</feature>
<feature type="transmembrane region" description="Helical" evidence="2">
    <location>
        <begin position="148"/>
        <end position="168"/>
    </location>
</feature>
<dbReference type="PANTHER" id="PTHR43317">
    <property type="entry name" value="THERMOSPERMINE SYNTHASE ACAULIS5"/>
    <property type="match status" value="1"/>
</dbReference>
<name>A0ABV6YYD5_UNCC1</name>
<evidence type="ECO:0000313" key="3">
    <source>
        <dbReference type="EMBL" id="MFC1851187.1"/>
    </source>
</evidence>
<dbReference type="PANTHER" id="PTHR43317:SF1">
    <property type="entry name" value="THERMOSPERMINE SYNTHASE ACAULIS5"/>
    <property type="match status" value="1"/>
</dbReference>
<feature type="transmembrane region" description="Helical" evidence="2">
    <location>
        <begin position="197"/>
        <end position="215"/>
    </location>
</feature>
<feature type="transmembrane region" description="Helical" evidence="2">
    <location>
        <begin position="508"/>
        <end position="526"/>
    </location>
</feature>
<comment type="caution">
    <text evidence="3">The sequence shown here is derived from an EMBL/GenBank/DDBJ whole genome shotgun (WGS) entry which is preliminary data.</text>
</comment>
<protein>
    <submittedName>
        <fullName evidence="3">Spermidine synthase</fullName>
    </submittedName>
</protein>
<dbReference type="InterPro" id="IPR029063">
    <property type="entry name" value="SAM-dependent_MTases_sf"/>
</dbReference>